<keyword evidence="2" id="KW-0732">Signal</keyword>
<dbReference type="InterPro" id="IPR003423">
    <property type="entry name" value="OMP_efflux"/>
</dbReference>
<dbReference type="PANTHER" id="PTHR30203">
    <property type="entry name" value="OUTER MEMBRANE CATION EFFLUX PROTEIN"/>
    <property type="match status" value="1"/>
</dbReference>
<gene>
    <name evidence="3" type="ORF">FHS83_000591</name>
</gene>
<keyword evidence="2" id="KW-0472">Membrane</keyword>
<comment type="similarity">
    <text evidence="1 2">Belongs to the outer membrane factor (OMF) (TC 1.B.17) family.</text>
</comment>
<name>A0A846MV82_9PROT</name>
<keyword evidence="4" id="KW-1185">Reference proteome</keyword>
<organism evidence="3 4">
    <name type="scientific">Rhizomicrobium palustre</name>
    <dbReference type="NCBI Taxonomy" id="189966"/>
    <lineage>
        <taxon>Bacteria</taxon>
        <taxon>Pseudomonadati</taxon>
        <taxon>Pseudomonadota</taxon>
        <taxon>Alphaproteobacteria</taxon>
        <taxon>Micropepsales</taxon>
        <taxon>Micropepsaceae</taxon>
        <taxon>Rhizomicrobium</taxon>
    </lineage>
</organism>
<protein>
    <submittedName>
        <fullName evidence="3">NodT family efflux transporter outer membrane factor (OMF) lipoprotein</fullName>
    </submittedName>
</protein>
<dbReference type="NCBIfam" id="TIGR01845">
    <property type="entry name" value="outer_NodT"/>
    <property type="match status" value="1"/>
</dbReference>
<comment type="subcellular location">
    <subcellularLocation>
        <location evidence="2">Cell membrane</location>
        <topology evidence="2">Lipid-anchor</topology>
    </subcellularLocation>
</comment>
<sequence length="489" mass="52337">MKILFNSVSVVVLAFALTACATTPPEPIKAEDMPKAYEAPVPVADQEVTAEWWKSLSTPELTALIEEAHTGNLDLATAAARVEQAQAQAGTATATLFPSLNATYSAKRQGVDKTSPLNPAKASNSFGLTGAASYELDIFGGNVNSVRAARDSSRAAIYYHESVRLSTDASVANSYFAVLALRERIDIARRNVEAAKRILAITQAKVQNGVLSNLELAQQTSTVLGVEANIPRLEELEREQRNALAILVGRMPGALKVEAASVEGLTVPAVKSGIPATLLTRRPDVAQAEASLLSAHANLDAARAAFLPGVSLSAGGGWSNTVMNGLISPQNLAWNIGASVVQSIFDGGRLTSQRDYYKGRENELVASYKAAVLSALNDTETQLGSVTSYSEQERLTTEQVKNAQEAFRISELQYREGVVDLLTVLQAQQTLFSAQDTLIQIKLARLQAGVGLYRALGGGWDVKQDEDKPLRNTFIPVPDFTDLPIGLPF</sequence>
<dbReference type="GO" id="GO:0005886">
    <property type="term" value="C:plasma membrane"/>
    <property type="evidence" value="ECO:0007669"/>
    <property type="project" value="UniProtKB-SubCell"/>
</dbReference>
<comment type="caution">
    <text evidence="3">The sequence shown here is derived from an EMBL/GenBank/DDBJ whole genome shotgun (WGS) entry which is preliminary data.</text>
</comment>
<dbReference type="EMBL" id="JAASRM010000001">
    <property type="protein sequence ID" value="NIK87273.1"/>
    <property type="molecule type" value="Genomic_DNA"/>
</dbReference>
<evidence type="ECO:0000313" key="3">
    <source>
        <dbReference type="EMBL" id="NIK87273.1"/>
    </source>
</evidence>
<dbReference type="Gene3D" id="2.20.200.10">
    <property type="entry name" value="Outer membrane efflux proteins (OEP)"/>
    <property type="match status" value="1"/>
</dbReference>
<evidence type="ECO:0000256" key="2">
    <source>
        <dbReference type="RuleBase" id="RU362097"/>
    </source>
</evidence>
<dbReference type="AlphaFoldDB" id="A0A846MV82"/>
<dbReference type="InterPro" id="IPR010131">
    <property type="entry name" value="MdtP/NodT-like"/>
</dbReference>
<evidence type="ECO:0000313" key="4">
    <source>
        <dbReference type="Proteomes" id="UP000570514"/>
    </source>
</evidence>
<reference evidence="3 4" key="1">
    <citation type="submission" date="2020-03" db="EMBL/GenBank/DDBJ databases">
        <title>Genomic Encyclopedia of Type Strains, Phase IV (KMG-IV): sequencing the most valuable type-strain genomes for metagenomic binning, comparative biology and taxonomic classification.</title>
        <authorList>
            <person name="Goeker M."/>
        </authorList>
    </citation>
    <scope>NUCLEOTIDE SEQUENCE [LARGE SCALE GENOMIC DNA]</scope>
    <source>
        <strain evidence="3 4">DSM 19867</strain>
    </source>
</reference>
<evidence type="ECO:0000256" key="1">
    <source>
        <dbReference type="ARBA" id="ARBA00007613"/>
    </source>
</evidence>
<keyword evidence="2" id="KW-1134">Transmembrane beta strand</keyword>
<proteinExistence type="inferred from homology"/>
<dbReference type="Pfam" id="PF02321">
    <property type="entry name" value="OEP"/>
    <property type="match status" value="2"/>
</dbReference>
<feature type="chain" id="PRO_5033112817" evidence="2">
    <location>
        <begin position="22"/>
        <end position="489"/>
    </location>
</feature>
<dbReference type="Proteomes" id="UP000570514">
    <property type="component" value="Unassembled WGS sequence"/>
</dbReference>
<dbReference type="SUPFAM" id="SSF56954">
    <property type="entry name" value="Outer membrane efflux proteins (OEP)"/>
    <property type="match status" value="1"/>
</dbReference>
<dbReference type="Gene3D" id="1.20.1600.10">
    <property type="entry name" value="Outer membrane efflux proteins (OEP)"/>
    <property type="match status" value="1"/>
</dbReference>
<keyword evidence="2 3" id="KW-0449">Lipoprotein</keyword>
<dbReference type="GO" id="GO:0015562">
    <property type="term" value="F:efflux transmembrane transporter activity"/>
    <property type="evidence" value="ECO:0007669"/>
    <property type="project" value="InterPro"/>
</dbReference>
<keyword evidence="2" id="KW-0812">Transmembrane</keyword>
<keyword evidence="2" id="KW-0564">Palmitate</keyword>
<dbReference type="PANTHER" id="PTHR30203:SF33">
    <property type="entry name" value="BLR4455 PROTEIN"/>
    <property type="match status" value="1"/>
</dbReference>
<accession>A0A846MV82</accession>
<dbReference type="RefSeq" id="WP_167080717.1">
    <property type="nucleotide sequence ID" value="NZ_BAAADC010000001.1"/>
</dbReference>
<feature type="signal peptide" evidence="2">
    <location>
        <begin position="1"/>
        <end position="21"/>
    </location>
</feature>
<dbReference type="PROSITE" id="PS51257">
    <property type="entry name" value="PROKAR_LIPOPROTEIN"/>
    <property type="match status" value="1"/>
</dbReference>